<protein>
    <submittedName>
        <fullName evidence="4">Putative aprataxin and PNK-like factor</fullName>
    </submittedName>
</protein>
<dbReference type="FunFam" id="2.60.200.20:FF:000061">
    <property type="entry name" value="Zgc:165656 protein"/>
    <property type="match status" value="1"/>
</dbReference>
<dbReference type="GO" id="GO:0008408">
    <property type="term" value="F:3'-5' exonuclease activity"/>
    <property type="evidence" value="ECO:0007669"/>
    <property type="project" value="InterPro"/>
</dbReference>
<feature type="domain" description="FHA" evidence="2">
    <location>
        <begin position="32"/>
        <end position="90"/>
    </location>
</feature>
<dbReference type="EMBL" id="CP026250">
    <property type="protein sequence ID" value="AWP05073.1"/>
    <property type="molecule type" value="Genomic_DNA"/>
</dbReference>
<feature type="compositionally biased region" description="Acidic residues" evidence="1">
    <location>
        <begin position="319"/>
        <end position="331"/>
    </location>
</feature>
<reference evidence="4 5" key="1">
    <citation type="submission" date="2017-12" db="EMBL/GenBank/DDBJ databases">
        <title>Integrating genomic resources of turbot (Scophthalmus maximus) in depth evaluation of genetic and physical mapping variation across individuals.</title>
        <authorList>
            <person name="Martinez P."/>
        </authorList>
    </citation>
    <scope>NUCLEOTIDE SEQUENCE [LARGE SCALE GENOMIC DNA]</scope>
</reference>
<evidence type="ECO:0000259" key="3">
    <source>
        <dbReference type="Pfam" id="PF10283"/>
    </source>
</evidence>
<feature type="compositionally biased region" description="Low complexity" evidence="1">
    <location>
        <begin position="357"/>
        <end position="367"/>
    </location>
</feature>
<feature type="region of interest" description="Disordered" evidence="1">
    <location>
        <begin position="179"/>
        <end position="404"/>
    </location>
</feature>
<sequence length="419" mass="46900">MSDFHLIPVAGGAPVQLPLGETVLGRGPFLGVSDKRVSRQHALLKNLRGRLSLKPTHLNPCFLRSSLSDDPRPLSRDSWVRLQDGDILSLLPGQLLFRVEEVEEVDGATHPIRNSQILEEEEERPCSPEPDMGPPHDEEEEEEKEEEDCPDSLNQEVEEEQRAMKTRVLPAWMMAAVAAPHSSVVQSTVKRSRAPAAAKQAMPPATDSPGGAGLSEEEEEKEERPRKKKTRKDDPSEEPTVRQVSDESEGFAMETGGDTPTEDVSVAMPTPAVGGSEKENRKSVSVSSSRVRTPCPYGTDCYRKNPLHFQECSHPGDPDHEEEDKEDEEDRPECPYGTDCYRKNPLHRKEYRHTQRPARATRAATRSPAHEEDEDSFIDDDSEDAGSDSDYVPPDLDDSGEEDVKRLQREAQLFLKRRK</sequence>
<evidence type="ECO:0000313" key="4">
    <source>
        <dbReference type="EMBL" id="AWP05073.1"/>
    </source>
</evidence>
<dbReference type="InterPro" id="IPR008984">
    <property type="entry name" value="SMAD_FHA_dom_sf"/>
</dbReference>
<feature type="compositionally biased region" description="Basic residues" evidence="1">
    <location>
        <begin position="344"/>
        <end position="356"/>
    </location>
</feature>
<dbReference type="Pfam" id="PF10283">
    <property type="entry name" value="zf-CCHH"/>
    <property type="match status" value="2"/>
</dbReference>
<dbReference type="GO" id="GO:0005634">
    <property type="term" value="C:nucleus"/>
    <property type="evidence" value="ECO:0007669"/>
    <property type="project" value="TreeGrafter"/>
</dbReference>
<dbReference type="Proteomes" id="UP000246464">
    <property type="component" value="Chromosome 8"/>
</dbReference>
<dbReference type="InterPro" id="IPR039253">
    <property type="entry name" value="APLF"/>
</dbReference>
<dbReference type="PANTHER" id="PTHR21315">
    <property type="entry name" value="APRATAXIN AND PNK-LIKE FACTOR-RELATED"/>
    <property type="match status" value="1"/>
</dbReference>
<dbReference type="InterPro" id="IPR000253">
    <property type="entry name" value="FHA_dom"/>
</dbReference>
<gene>
    <name evidence="4" type="ORF">SMAX5B_021587</name>
</gene>
<dbReference type="SUPFAM" id="SSF49879">
    <property type="entry name" value="SMAD/FHA domain"/>
    <property type="match status" value="1"/>
</dbReference>
<feature type="compositionally biased region" description="Acidic residues" evidence="1">
    <location>
        <begin position="137"/>
        <end position="150"/>
    </location>
</feature>
<dbReference type="Pfam" id="PF00498">
    <property type="entry name" value="FHA"/>
    <property type="match status" value="1"/>
</dbReference>
<dbReference type="GO" id="GO:0006302">
    <property type="term" value="P:double-strand break repair"/>
    <property type="evidence" value="ECO:0007669"/>
    <property type="project" value="InterPro"/>
</dbReference>
<dbReference type="PANTHER" id="PTHR21315:SF2">
    <property type="entry name" value="APRATAXIN AND PNK-LIKE FACTOR"/>
    <property type="match status" value="1"/>
</dbReference>
<dbReference type="STRING" id="52904.ENSSMAP00000034411"/>
<name>A0A2U9BM42_SCOMX</name>
<dbReference type="InterPro" id="IPR019406">
    <property type="entry name" value="APLF_PBZ"/>
</dbReference>
<accession>A0A2U9BM42</accession>
<proteinExistence type="predicted"/>
<evidence type="ECO:0000259" key="2">
    <source>
        <dbReference type="Pfam" id="PF00498"/>
    </source>
</evidence>
<feature type="domain" description="PBZ-type" evidence="3">
    <location>
        <begin position="292"/>
        <end position="317"/>
    </location>
</feature>
<evidence type="ECO:0000256" key="1">
    <source>
        <dbReference type="SAM" id="MobiDB-lite"/>
    </source>
</evidence>
<feature type="domain" description="PBZ-type" evidence="3">
    <location>
        <begin position="331"/>
        <end position="355"/>
    </location>
</feature>
<organism evidence="4 5">
    <name type="scientific">Scophthalmus maximus</name>
    <name type="common">Turbot</name>
    <name type="synonym">Psetta maxima</name>
    <dbReference type="NCBI Taxonomy" id="52904"/>
    <lineage>
        <taxon>Eukaryota</taxon>
        <taxon>Metazoa</taxon>
        <taxon>Chordata</taxon>
        <taxon>Craniata</taxon>
        <taxon>Vertebrata</taxon>
        <taxon>Euteleostomi</taxon>
        <taxon>Actinopterygii</taxon>
        <taxon>Neopterygii</taxon>
        <taxon>Teleostei</taxon>
        <taxon>Neoteleostei</taxon>
        <taxon>Acanthomorphata</taxon>
        <taxon>Carangaria</taxon>
        <taxon>Pleuronectiformes</taxon>
        <taxon>Pleuronectoidei</taxon>
        <taxon>Scophthalmidae</taxon>
        <taxon>Scophthalmus</taxon>
    </lineage>
</organism>
<dbReference type="GO" id="GO:0035861">
    <property type="term" value="C:site of double-strand break"/>
    <property type="evidence" value="ECO:0007669"/>
    <property type="project" value="TreeGrafter"/>
</dbReference>
<dbReference type="Gene3D" id="2.60.200.20">
    <property type="match status" value="1"/>
</dbReference>
<dbReference type="AlphaFoldDB" id="A0A2U9BM42"/>
<dbReference type="OMA" id="PCFYRSS"/>
<feature type="compositionally biased region" description="Low complexity" evidence="1">
    <location>
        <begin position="283"/>
        <end position="292"/>
    </location>
</feature>
<dbReference type="GO" id="GO:0003906">
    <property type="term" value="F:DNA-(apurinic or apyrimidinic site) endonuclease activity"/>
    <property type="evidence" value="ECO:0007669"/>
    <property type="project" value="InterPro"/>
</dbReference>
<feature type="compositionally biased region" description="Low complexity" evidence="1">
    <location>
        <begin position="194"/>
        <end position="205"/>
    </location>
</feature>
<keyword evidence="5" id="KW-1185">Reference proteome</keyword>
<feature type="region of interest" description="Disordered" evidence="1">
    <location>
        <begin position="108"/>
        <end position="164"/>
    </location>
</feature>
<feature type="compositionally biased region" description="Acidic residues" evidence="1">
    <location>
        <begin position="371"/>
        <end position="387"/>
    </location>
</feature>
<evidence type="ECO:0000313" key="5">
    <source>
        <dbReference type="Proteomes" id="UP000246464"/>
    </source>
</evidence>